<dbReference type="EMBL" id="DXDC01000396">
    <property type="protein sequence ID" value="HIY67201.1"/>
    <property type="molecule type" value="Genomic_DNA"/>
</dbReference>
<reference evidence="1" key="1">
    <citation type="journal article" date="2021" name="PeerJ">
        <title>Extensive microbial diversity within the chicken gut microbiome revealed by metagenomics and culture.</title>
        <authorList>
            <person name="Gilroy R."/>
            <person name="Ravi A."/>
            <person name="Getino M."/>
            <person name="Pursley I."/>
            <person name="Horton D.L."/>
            <person name="Alikhan N.F."/>
            <person name="Baker D."/>
            <person name="Gharbi K."/>
            <person name="Hall N."/>
            <person name="Watson M."/>
            <person name="Adriaenssens E.M."/>
            <person name="Foster-Nyarko E."/>
            <person name="Jarju S."/>
            <person name="Secka A."/>
            <person name="Antonio M."/>
            <person name="Oren A."/>
            <person name="Chaudhuri R.R."/>
            <person name="La Ragione R."/>
            <person name="Hildebrand F."/>
            <person name="Pallen M.J."/>
        </authorList>
    </citation>
    <scope>NUCLEOTIDE SEQUENCE</scope>
    <source>
        <strain evidence="1">ChiGjej1B1-98</strain>
    </source>
</reference>
<gene>
    <name evidence="1" type="ORF">H9830_13100</name>
</gene>
<sequence>MISSIARASSMPPAVKSPMLTTGGLGPFPQRVFDEVLATNPNVFPVGSGHYHDAYTRTDQFDDDGDGEPDRTVTSMLFDYQRLPEGGQGYLRLRHFDNEGELILVRTYSRSLDRFNSDDPSLNDPPGMQEFGIPYADVGIMPVTKTFATDAFRAEVLTQHEIGSVTGVASGTTASVAWEDAPVGEVGWYVATTGPYGGEYGSR</sequence>
<protein>
    <submittedName>
        <fullName evidence="1">Uncharacterized protein</fullName>
    </submittedName>
</protein>
<name>A0A9D2C9G8_9MICO</name>
<comment type="caution">
    <text evidence="1">The sequence shown here is derived from an EMBL/GenBank/DDBJ whole genome shotgun (WGS) entry which is preliminary data.</text>
</comment>
<organism evidence="1 2">
    <name type="scientific">Candidatus Agrococcus pullicola</name>
    <dbReference type="NCBI Taxonomy" id="2838429"/>
    <lineage>
        <taxon>Bacteria</taxon>
        <taxon>Bacillati</taxon>
        <taxon>Actinomycetota</taxon>
        <taxon>Actinomycetes</taxon>
        <taxon>Micrococcales</taxon>
        <taxon>Microbacteriaceae</taxon>
        <taxon>Agrococcus</taxon>
    </lineage>
</organism>
<proteinExistence type="predicted"/>
<reference evidence="1" key="2">
    <citation type="submission" date="2021-04" db="EMBL/GenBank/DDBJ databases">
        <authorList>
            <person name="Gilroy R."/>
        </authorList>
    </citation>
    <scope>NUCLEOTIDE SEQUENCE</scope>
    <source>
        <strain evidence="1">ChiGjej1B1-98</strain>
    </source>
</reference>
<dbReference type="Proteomes" id="UP000824005">
    <property type="component" value="Unassembled WGS sequence"/>
</dbReference>
<evidence type="ECO:0000313" key="1">
    <source>
        <dbReference type="EMBL" id="HIY67201.1"/>
    </source>
</evidence>
<evidence type="ECO:0000313" key="2">
    <source>
        <dbReference type="Proteomes" id="UP000824005"/>
    </source>
</evidence>
<accession>A0A9D2C9G8</accession>
<dbReference type="AlphaFoldDB" id="A0A9D2C9G8"/>